<evidence type="ECO:0000313" key="2">
    <source>
        <dbReference type="EMBL" id="KAJ7769303.1"/>
    </source>
</evidence>
<keyword evidence="1" id="KW-0732">Signal</keyword>
<dbReference type="AlphaFoldDB" id="A0AAD7JRM4"/>
<feature type="signal peptide" evidence="1">
    <location>
        <begin position="1"/>
        <end position="26"/>
    </location>
</feature>
<evidence type="ECO:0000313" key="3">
    <source>
        <dbReference type="Proteomes" id="UP001215598"/>
    </source>
</evidence>
<evidence type="ECO:0000256" key="1">
    <source>
        <dbReference type="SAM" id="SignalP"/>
    </source>
</evidence>
<protein>
    <recommendedName>
        <fullName evidence="4">Secreted protein</fullName>
    </recommendedName>
</protein>
<reference evidence="2" key="1">
    <citation type="submission" date="2023-03" db="EMBL/GenBank/DDBJ databases">
        <title>Massive genome expansion in bonnet fungi (Mycena s.s.) driven by repeated elements and novel gene families across ecological guilds.</title>
        <authorList>
            <consortium name="Lawrence Berkeley National Laboratory"/>
            <person name="Harder C.B."/>
            <person name="Miyauchi S."/>
            <person name="Viragh M."/>
            <person name="Kuo A."/>
            <person name="Thoen E."/>
            <person name="Andreopoulos B."/>
            <person name="Lu D."/>
            <person name="Skrede I."/>
            <person name="Drula E."/>
            <person name="Henrissat B."/>
            <person name="Morin E."/>
            <person name="Kohler A."/>
            <person name="Barry K."/>
            <person name="LaButti K."/>
            <person name="Morin E."/>
            <person name="Salamov A."/>
            <person name="Lipzen A."/>
            <person name="Mereny Z."/>
            <person name="Hegedus B."/>
            <person name="Baldrian P."/>
            <person name="Stursova M."/>
            <person name="Weitz H."/>
            <person name="Taylor A."/>
            <person name="Grigoriev I.V."/>
            <person name="Nagy L.G."/>
            <person name="Martin F."/>
            <person name="Kauserud H."/>
        </authorList>
    </citation>
    <scope>NUCLEOTIDE SEQUENCE</scope>
    <source>
        <strain evidence="2">CBHHK182m</strain>
    </source>
</reference>
<evidence type="ECO:0008006" key="4">
    <source>
        <dbReference type="Google" id="ProtNLM"/>
    </source>
</evidence>
<dbReference type="EMBL" id="JARKIB010000018">
    <property type="protein sequence ID" value="KAJ7769303.1"/>
    <property type="molecule type" value="Genomic_DNA"/>
</dbReference>
<gene>
    <name evidence="2" type="ORF">B0H16DRAFT_1715773</name>
</gene>
<comment type="caution">
    <text evidence="2">The sequence shown here is derived from an EMBL/GenBank/DDBJ whole genome shotgun (WGS) entry which is preliminary data.</text>
</comment>
<accession>A0AAD7JRM4</accession>
<organism evidence="2 3">
    <name type="scientific">Mycena metata</name>
    <dbReference type="NCBI Taxonomy" id="1033252"/>
    <lineage>
        <taxon>Eukaryota</taxon>
        <taxon>Fungi</taxon>
        <taxon>Dikarya</taxon>
        <taxon>Basidiomycota</taxon>
        <taxon>Agaricomycotina</taxon>
        <taxon>Agaricomycetes</taxon>
        <taxon>Agaricomycetidae</taxon>
        <taxon>Agaricales</taxon>
        <taxon>Marasmiineae</taxon>
        <taxon>Mycenaceae</taxon>
        <taxon>Mycena</taxon>
    </lineage>
</organism>
<name>A0AAD7JRM4_9AGAR</name>
<dbReference type="Proteomes" id="UP001215598">
    <property type="component" value="Unassembled WGS sequence"/>
</dbReference>
<proteinExistence type="predicted"/>
<sequence>MSLLLFTTSATMLLLVLLSTLNPGATVFTAATPFAAATAPSFTTARPHVEIDPQSLSAALDLCGPTGITPEISLVEPGAPVFQSHIDAAGNVQRVHTSTTPLVSVITDNKLD</sequence>
<feature type="chain" id="PRO_5042156755" description="Secreted protein" evidence="1">
    <location>
        <begin position="27"/>
        <end position="112"/>
    </location>
</feature>
<keyword evidence="3" id="KW-1185">Reference proteome</keyword>